<dbReference type="InterPro" id="IPR052055">
    <property type="entry name" value="Hepadnavirus_pol/RT"/>
</dbReference>
<reference evidence="3 4" key="1">
    <citation type="submission" date="2014-03" db="EMBL/GenBank/DDBJ databases">
        <title>Draft genome of the hookworm Oesophagostomum dentatum.</title>
        <authorList>
            <person name="Mitreva M."/>
        </authorList>
    </citation>
    <scope>NUCLEOTIDE SEQUENCE [LARGE SCALE GENOMIC DNA]</scope>
    <source>
        <strain evidence="3 4">OD-Hann</strain>
    </source>
</reference>
<accession>A0A0B1S496</accession>
<dbReference type="CDD" id="cd03714">
    <property type="entry name" value="RT_DIRS1"/>
    <property type="match status" value="1"/>
</dbReference>
<dbReference type="EMBL" id="KN609523">
    <property type="protein sequence ID" value="KHJ78691.1"/>
    <property type="molecule type" value="Genomic_DNA"/>
</dbReference>
<dbReference type="InterPro" id="IPR043502">
    <property type="entry name" value="DNA/RNA_pol_sf"/>
</dbReference>
<dbReference type="PANTHER" id="PTHR33050:SF7">
    <property type="entry name" value="RIBONUCLEASE H"/>
    <property type="match status" value="1"/>
</dbReference>
<feature type="region of interest" description="Disordered" evidence="1">
    <location>
        <begin position="28"/>
        <end position="63"/>
    </location>
</feature>
<dbReference type="AlphaFoldDB" id="A0A0B1S496"/>
<dbReference type="Pfam" id="PF00078">
    <property type="entry name" value="RVT_1"/>
    <property type="match status" value="1"/>
</dbReference>
<name>A0A0B1S496_OESDE</name>
<dbReference type="PANTHER" id="PTHR33050">
    <property type="entry name" value="REVERSE TRANSCRIPTASE DOMAIN-CONTAINING PROTEIN"/>
    <property type="match status" value="1"/>
</dbReference>
<proteinExistence type="predicted"/>
<keyword evidence="4" id="KW-1185">Reference proteome</keyword>
<protein>
    <recommendedName>
        <fullName evidence="2">Reverse transcriptase domain-containing protein</fullName>
    </recommendedName>
</protein>
<dbReference type="OrthoDB" id="10068174at2759"/>
<organism evidence="3 4">
    <name type="scientific">Oesophagostomum dentatum</name>
    <name type="common">Nodular worm</name>
    <dbReference type="NCBI Taxonomy" id="61180"/>
    <lineage>
        <taxon>Eukaryota</taxon>
        <taxon>Metazoa</taxon>
        <taxon>Ecdysozoa</taxon>
        <taxon>Nematoda</taxon>
        <taxon>Chromadorea</taxon>
        <taxon>Rhabditida</taxon>
        <taxon>Rhabditina</taxon>
        <taxon>Rhabditomorpha</taxon>
        <taxon>Strongyloidea</taxon>
        <taxon>Strongylidae</taxon>
        <taxon>Oesophagostomum</taxon>
    </lineage>
</organism>
<feature type="domain" description="Reverse transcriptase" evidence="2">
    <location>
        <begin position="31"/>
        <end position="336"/>
    </location>
</feature>
<dbReference type="SUPFAM" id="SSF56672">
    <property type="entry name" value="DNA/RNA polymerases"/>
    <property type="match status" value="1"/>
</dbReference>
<sequence>MADQNPNVSEPVTEVVQITDEELQELLLRRSSTSSTAHSPPSASAVLSGMPGPSSSTRPQFSKPGLARQFEFNSSILATLTPIMEMAPEEFDIKSSLRRAITSLTQRNELLTVADSNPERKNHQLPDRSCGRHGCTTRTCRRGCPFGTEGRPGSPSLKGISPSPPSHTVQPREGRHVVKVLRSKDTPGVLGQTATTVAASAILLTTAKRIPSSESELVAGRIHQKAQFWLSLHLSPFLRDTILFGYSPFLMLPFGLSSAPMIFTKLMRPLLAKWRSHGHKIAVYLDDGLIWSNTAHRCEESIEVVKKDLEDAGFVVAEEKSTWVPVQKIIWLGHEIDLNNFV</sequence>
<gene>
    <name evidence="3" type="ORF">OESDEN_21686</name>
</gene>
<evidence type="ECO:0000256" key="1">
    <source>
        <dbReference type="SAM" id="MobiDB-lite"/>
    </source>
</evidence>
<evidence type="ECO:0000313" key="4">
    <source>
        <dbReference type="Proteomes" id="UP000053660"/>
    </source>
</evidence>
<dbReference type="InterPro" id="IPR000477">
    <property type="entry name" value="RT_dom"/>
</dbReference>
<feature type="compositionally biased region" description="Low complexity" evidence="1">
    <location>
        <begin position="31"/>
        <end position="45"/>
    </location>
</feature>
<dbReference type="InterPro" id="IPR043128">
    <property type="entry name" value="Rev_trsase/Diguanyl_cyclase"/>
</dbReference>
<evidence type="ECO:0000313" key="3">
    <source>
        <dbReference type="EMBL" id="KHJ78691.1"/>
    </source>
</evidence>
<feature type="region of interest" description="Disordered" evidence="1">
    <location>
        <begin position="151"/>
        <end position="172"/>
    </location>
</feature>
<feature type="non-terminal residue" evidence="3">
    <location>
        <position position="342"/>
    </location>
</feature>
<dbReference type="Proteomes" id="UP000053660">
    <property type="component" value="Unassembled WGS sequence"/>
</dbReference>
<dbReference type="PROSITE" id="PS50878">
    <property type="entry name" value="RT_POL"/>
    <property type="match status" value="1"/>
</dbReference>
<dbReference type="Gene3D" id="3.30.70.270">
    <property type="match status" value="1"/>
</dbReference>
<evidence type="ECO:0000259" key="2">
    <source>
        <dbReference type="PROSITE" id="PS50878"/>
    </source>
</evidence>